<organism evidence="1 2">
    <name type="scientific">Salmonella enterica subsp. arizonae</name>
    <dbReference type="NCBI Taxonomy" id="59203"/>
    <lineage>
        <taxon>Bacteria</taxon>
        <taxon>Pseudomonadati</taxon>
        <taxon>Pseudomonadota</taxon>
        <taxon>Gammaproteobacteria</taxon>
        <taxon>Enterobacterales</taxon>
        <taxon>Enterobacteriaceae</taxon>
        <taxon>Salmonella</taxon>
    </lineage>
</organism>
<name>A0A379TGF4_SALER</name>
<proteinExistence type="predicted"/>
<gene>
    <name evidence="1" type="ORF">NCTC8297_05076</name>
</gene>
<reference evidence="1 2" key="1">
    <citation type="submission" date="2018-06" db="EMBL/GenBank/DDBJ databases">
        <authorList>
            <consortium name="Pathogen Informatics"/>
            <person name="Doyle S."/>
        </authorList>
    </citation>
    <scope>NUCLEOTIDE SEQUENCE [LARGE SCALE GENOMIC DNA]</scope>
    <source>
        <strain evidence="1 2">NCTC8297</strain>
    </source>
</reference>
<evidence type="ECO:0000313" key="1">
    <source>
        <dbReference type="EMBL" id="SUG49727.1"/>
    </source>
</evidence>
<protein>
    <submittedName>
        <fullName evidence="1">Transporter</fullName>
    </submittedName>
</protein>
<sequence length="52" mass="5951">MSDIQLFRYGAGKVQELPGKAAVIEKDLQTLIESHMENISRRPLSRYRIPHG</sequence>
<dbReference type="AlphaFoldDB" id="A0A379TGF4"/>
<dbReference type="Proteomes" id="UP000254741">
    <property type="component" value="Unassembled WGS sequence"/>
</dbReference>
<accession>A0A379TGF4</accession>
<evidence type="ECO:0000313" key="2">
    <source>
        <dbReference type="Proteomes" id="UP000254741"/>
    </source>
</evidence>
<dbReference type="EMBL" id="UGXG01000002">
    <property type="protein sequence ID" value="SUG49727.1"/>
    <property type="molecule type" value="Genomic_DNA"/>
</dbReference>